<proteinExistence type="inferred from homology"/>
<dbReference type="EC" id="2.1.2.10" evidence="2 7"/>
<dbReference type="FunFam" id="3.30.70.1400:FF:000001">
    <property type="entry name" value="Aminomethyltransferase"/>
    <property type="match status" value="1"/>
</dbReference>
<dbReference type="AlphaFoldDB" id="A0A426TQW6"/>
<dbReference type="Gene3D" id="3.30.1360.120">
    <property type="entry name" value="Probable tRNA modification gtpase trme, domain 1"/>
    <property type="match status" value="1"/>
</dbReference>
<dbReference type="GO" id="GO:0032259">
    <property type="term" value="P:methylation"/>
    <property type="evidence" value="ECO:0007669"/>
    <property type="project" value="UniProtKB-KW"/>
</dbReference>
<dbReference type="GO" id="GO:0008483">
    <property type="term" value="F:transaminase activity"/>
    <property type="evidence" value="ECO:0007669"/>
    <property type="project" value="UniProtKB-KW"/>
</dbReference>
<keyword evidence="11" id="KW-0489">Methyltransferase</keyword>
<evidence type="ECO:0000256" key="3">
    <source>
        <dbReference type="ARBA" id="ARBA00022576"/>
    </source>
</evidence>
<evidence type="ECO:0000256" key="8">
    <source>
        <dbReference type="PIRSR" id="PIRSR006487-1"/>
    </source>
</evidence>
<protein>
    <recommendedName>
        <fullName evidence="2 7">Aminomethyltransferase</fullName>
        <ecNumber evidence="2 7">2.1.2.10</ecNumber>
    </recommendedName>
    <alternativeName>
        <fullName evidence="5 7">Glycine cleavage system T protein</fullName>
    </alternativeName>
</protein>
<evidence type="ECO:0000256" key="6">
    <source>
        <dbReference type="ARBA" id="ARBA00047665"/>
    </source>
</evidence>
<dbReference type="GO" id="GO:0005829">
    <property type="term" value="C:cytosol"/>
    <property type="evidence" value="ECO:0007669"/>
    <property type="project" value="TreeGrafter"/>
</dbReference>
<dbReference type="EMBL" id="RSAS01000917">
    <property type="protein sequence ID" value="RRR65750.1"/>
    <property type="molecule type" value="Genomic_DNA"/>
</dbReference>
<dbReference type="InterPro" id="IPR006222">
    <property type="entry name" value="GCVT_N"/>
</dbReference>
<feature type="binding site" evidence="8">
    <location>
        <position position="198"/>
    </location>
    <ligand>
        <name>substrate</name>
    </ligand>
</feature>
<keyword evidence="3 7" id="KW-0032">Aminotransferase</keyword>
<sequence>MLKRTPLFDTHVALGARMVEFGGWEMPVQYGGIMEEHRAVREQAGLFDICHMGRFMVRGEQAEEFLQYVLTCNVATIPFGQASYGLLCQPDGGIVDDVFIYHLLDEFLVVVNASNRDKDWAWLDQHSAGFDVEIEDRSERWAMLALQGPLAQDLLTHAPDSTLGDLAHLPFHGVAMTTVFGFTALIARTGYTGEDGFELFFDAHHAVEAWDALLALGGGGHVQPCGLGARDSLRFEACLPLYGHEISATINPYEARLGWVVKLDKGAFVGHEALAAVRAQGPARRITGFELLGRGVARGDYPVHNLQGEPIGHVTTGMPSPTLGQPLGIALVPSGLSSEGSEFAVIVRGQPVRARAVKMPFYKPRYKKL</sequence>
<dbReference type="InterPro" id="IPR013977">
    <property type="entry name" value="GcvT_C"/>
</dbReference>
<organism evidence="11 12">
    <name type="scientific">Candidatus Viridilinea halotolerans</name>
    <dbReference type="NCBI Taxonomy" id="2491704"/>
    <lineage>
        <taxon>Bacteria</taxon>
        <taxon>Bacillati</taxon>
        <taxon>Chloroflexota</taxon>
        <taxon>Chloroflexia</taxon>
        <taxon>Chloroflexales</taxon>
        <taxon>Chloroflexineae</taxon>
        <taxon>Oscillochloridaceae</taxon>
        <taxon>Candidatus Viridilinea</taxon>
    </lineage>
</organism>
<accession>A0A426TQW6</accession>
<dbReference type="InterPro" id="IPR022903">
    <property type="entry name" value="GcvT_bac"/>
</dbReference>
<comment type="caution">
    <text evidence="11">The sequence shown here is derived from an EMBL/GenBank/DDBJ whole genome shotgun (WGS) entry which is preliminary data.</text>
</comment>
<evidence type="ECO:0000313" key="11">
    <source>
        <dbReference type="EMBL" id="RRR65750.1"/>
    </source>
</evidence>
<dbReference type="PANTHER" id="PTHR43757:SF2">
    <property type="entry name" value="AMINOMETHYLTRANSFERASE, MITOCHONDRIAL"/>
    <property type="match status" value="1"/>
</dbReference>
<comment type="function">
    <text evidence="7">The glycine cleavage system catalyzes the degradation of glycine.</text>
</comment>
<dbReference type="Proteomes" id="UP000280307">
    <property type="component" value="Unassembled WGS sequence"/>
</dbReference>
<dbReference type="InterPro" id="IPR006223">
    <property type="entry name" value="GcvT"/>
</dbReference>
<comment type="catalytic activity">
    <reaction evidence="6 7">
        <text>N(6)-[(R)-S(8)-aminomethyldihydrolipoyl]-L-lysyl-[protein] + (6S)-5,6,7,8-tetrahydrofolate = N(6)-[(R)-dihydrolipoyl]-L-lysyl-[protein] + (6R)-5,10-methylene-5,6,7,8-tetrahydrofolate + NH4(+)</text>
        <dbReference type="Rhea" id="RHEA:16945"/>
        <dbReference type="Rhea" id="RHEA-COMP:10475"/>
        <dbReference type="Rhea" id="RHEA-COMP:10492"/>
        <dbReference type="ChEBI" id="CHEBI:15636"/>
        <dbReference type="ChEBI" id="CHEBI:28938"/>
        <dbReference type="ChEBI" id="CHEBI:57453"/>
        <dbReference type="ChEBI" id="CHEBI:83100"/>
        <dbReference type="ChEBI" id="CHEBI:83143"/>
        <dbReference type="EC" id="2.1.2.10"/>
    </reaction>
</comment>
<dbReference type="NCBIfam" id="TIGR00528">
    <property type="entry name" value="gcvT"/>
    <property type="match status" value="1"/>
</dbReference>
<dbReference type="Gene3D" id="4.10.1250.10">
    <property type="entry name" value="Aminomethyltransferase fragment"/>
    <property type="match status" value="1"/>
</dbReference>
<evidence type="ECO:0000256" key="4">
    <source>
        <dbReference type="ARBA" id="ARBA00022679"/>
    </source>
</evidence>
<evidence type="ECO:0000256" key="7">
    <source>
        <dbReference type="HAMAP-Rule" id="MF_00259"/>
    </source>
</evidence>
<dbReference type="GO" id="GO:0019464">
    <property type="term" value="P:glycine decarboxylation via glycine cleavage system"/>
    <property type="evidence" value="ECO:0007669"/>
    <property type="project" value="UniProtKB-UniRule"/>
</dbReference>
<evidence type="ECO:0000313" key="12">
    <source>
        <dbReference type="Proteomes" id="UP000280307"/>
    </source>
</evidence>
<evidence type="ECO:0000259" key="9">
    <source>
        <dbReference type="Pfam" id="PF01571"/>
    </source>
</evidence>
<dbReference type="InterPro" id="IPR029043">
    <property type="entry name" value="GcvT/YgfZ_C"/>
</dbReference>
<dbReference type="GO" id="GO:0004047">
    <property type="term" value="F:aminomethyltransferase activity"/>
    <property type="evidence" value="ECO:0007669"/>
    <property type="project" value="UniProtKB-UniRule"/>
</dbReference>
<name>A0A426TQW6_9CHLR</name>
<dbReference type="SUPFAM" id="SSF101790">
    <property type="entry name" value="Aminomethyltransferase beta-barrel domain"/>
    <property type="match status" value="1"/>
</dbReference>
<feature type="domain" description="GCVT N-terminal" evidence="9">
    <location>
        <begin position="7"/>
        <end position="265"/>
    </location>
</feature>
<gene>
    <name evidence="7 11" type="primary">gcvT</name>
    <name evidence="11" type="ORF">EI684_22215</name>
</gene>
<dbReference type="SUPFAM" id="SSF103025">
    <property type="entry name" value="Folate-binding domain"/>
    <property type="match status" value="1"/>
</dbReference>
<evidence type="ECO:0000259" key="10">
    <source>
        <dbReference type="Pfam" id="PF08669"/>
    </source>
</evidence>
<dbReference type="Pfam" id="PF01571">
    <property type="entry name" value="GCV_T"/>
    <property type="match status" value="1"/>
</dbReference>
<dbReference type="Gene3D" id="3.30.70.1400">
    <property type="entry name" value="Aminomethyltransferase beta-barrel domains"/>
    <property type="match status" value="1"/>
</dbReference>
<evidence type="ECO:0000256" key="1">
    <source>
        <dbReference type="ARBA" id="ARBA00008609"/>
    </source>
</evidence>
<comment type="similarity">
    <text evidence="1 7">Belongs to the GcvT family.</text>
</comment>
<dbReference type="GO" id="GO:0008168">
    <property type="term" value="F:methyltransferase activity"/>
    <property type="evidence" value="ECO:0007669"/>
    <property type="project" value="UniProtKB-KW"/>
</dbReference>
<evidence type="ECO:0000256" key="2">
    <source>
        <dbReference type="ARBA" id="ARBA00012616"/>
    </source>
</evidence>
<dbReference type="HAMAP" id="MF_00259">
    <property type="entry name" value="GcvT"/>
    <property type="match status" value="1"/>
</dbReference>
<dbReference type="InterPro" id="IPR027266">
    <property type="entry name" value="TrmE/GcvT-like"/>
</dbReference>
<reference evidence="11 12" key="1">
    <citation type="submission" date="2018-12" db="EMBL/GenBank/DDBJ databases">
        <title>Genome Sequence of Candidatus Viridilinea halotolerans isolated from saline sulfide-rich spring.</title>
        <authorList>
            <person name="Grouzdev D.S."/>
            <person name="Burganskaya E.I."/>
            <person name="Krutkina M.S."/>
            <person name="Sukhacheva M.V."/>
            <person name="Gorlenko V.M."/>
        </authorList>
    </citation>
    <scope>NUCLEOTIDE SEQUENCE [LARGE SCALE GENOMIC DNA]</scope>
    <source>
        <strain evidence="11">Chok-6</strain>
    </source>
</reference>
<dbReference type="GO" id="GO:0005960">
    <property type="term" value="C:glycine cleavage complex"/>
    <property type="evidence" value="ECO:0007669"/>
    <property type="project" value="InterPro"/>
</dbReference>
<dbReference type="PIRSF" id="PIRSF006487">
    <property type="entry name" value="GcvT"/>
    <property type="match status" value="1"/>
</dbReference>
<feature type="domain" description="Aminomethyltransferase C-terminal" evidence="10">
    <location>
        <begin position="284"/>
        <end position="363"/>
    </location>
</feature>
<evidence type="ECO:0000256" key="5">
    <source>
        <dbReference type="ARBA" id="ARBA00031395"/>
    </source>
</evidence>
<comment type="subunit">
    <text evidence="7">The glycine cleavage system is composed of four proteins: P, T, L and H.</text>
</comment>
<dbReference type="Gene3D" id="2.40.30.110">
    <property type="entry name" value="Aminomethyltransferase beta-barrel domains"/>
    <property type="match status" value="1"/>
</dbReference>
<keyword evidence="4 7" id="KW-0808">Transferase</keyword>
<dbReference type="NCBIfam" id="NF001567">
    <property type="entry name" value="PRK00389.1"/>
    <property type="match status" value="1"/>
</dbReference>
<dbReference type="InterPro" id="IPR028896">
    <property type="entry name" value="GcvT/YgfZ/DmdA"/>
</dbReference>
<dbReference type="Pfam" id="PF08669">
    <property type="entry name" value="GCV_T_C"/>
    <property type="match status" value="1"/>
</dbReference>
<dbReference type="PANTHER" id="PTHR43757">
    <property type="entry name" value="AMINOMETHYLTRANSFERASE"/>
    <property type="match status" value="1"/>
</dbReference>